<dbReference type="Proteomes" id="UP001500298">
    <property type="component" value="Unassembled WGS sequence"/>
</dbReference>
<evidence type="ECO:0000313" key="2">
    <source>
        <dbReference type="Proteomes" id="UP001500298"/>
    </source>
</evidence>
<name>A0ABP9DID1_9BACT</name>
<comment type="caution">
    <text evidence="1">The sequence shown here is derived from an EMBL/GenBank/DDBJ whole genome shotgun (WGS) entry which is preliminary data.</text>
</comment>
<dbReference type="EMBL" id="BAABJX010000053">
    <property type="protein sequence ID" value="GAA4846400.1"/>
    <property type="molecule type" value="Genomic_DNA"/>
</dbReference>
<sequence>MSFLTAEWKKLAFANYIVPPETLQDLVPEGTELDFWEGNCYVSLVGFMFQNTKLLGLKIPFHTNFEEVNLRFYVKRKEGNEWKRGVVFIKEIVPKRAITFVANQVYKENYETMKMSHHWEASSSKREIVYRWKCKNQWQSFQIISSIASHVIEKGSEEEFITEHYWGYAHAGKQKTNEYEVKHPQWELYEVHSCDINVNFGLVYGEAFSFLNNALPSSVMLAEGSEISVESKRKIKEITNS</sequence>
<dbReference type="PANTHER" id="PTHR39186:SF1">
    <property type="entry name" value="DUF2071 DOMAIN-CONTAINING PROTEIN"/>
    <property type="match status" value="1"/>
</dbReference>
<evidence type="ECO:0000313" key="1">
    <source>
        <dbReference type="EMBL" id="GAA4846400.1"/>
    </source>
</evidence>
<dbReference type="Pfam" id="PF09844">
    <property type="entry name" value="DUF2071"/>
    <property type="match status" value="1"/>
</dbReference>
<keyword evidence="2" id="KW-1185">Reference proteome</keyword>
<gene>
    <name evidence="1" type="ORF">GCM10023331_33990</name>
</gene>
<protein>
    <submittedName>
        <fullName evidence="1">DUF2071 domain-containing protein</fullName>
    </submittedName>
</protein>
<proteinExistence type="predicted"/>
<organism evidence="1 2">
    <name type="scientific">Algivirga pacifica</name>
    <dbReference type="NCBI Taxonomy" id="1162670"/>
    <lineage>
        <taxon>Bacteria</taxon>
        <taxon>Pseudomonadati</taxon>
        <taxon>Bacteroidota</taxon>
        <taxon>Cytophagia</taxon>
        <taxon>Cytophagales</taxon>
        <taxon>Flammeovirgaceae</taxon>
        <taxon>Algivirga</taxon>
    </lineage>
</organism>
<reference evidence="2" key="1">
    <citation type="journal article" date="2019" name="Int. J. Syst. Evol. Microbiol.">
        <title>The Global Catalogue of Microorganisms (GCM) 10K type strain sequencing project: providing services to taxonomists for standard genome sequencing and annotation.</title>
        <authorList>
            <consortium name="The Broad Institute Genomics Platform"/>
            <consortium name="The Broad Institute Genome Sequencing Center for Infectious Disease"/>
            <person name="Wu L."/>
            <person name="Ma J."/>
        </authorList>
    </citation>
    <scope>NUCLEOTIDE SEQUENCE [LARGE SCALE GENOMIC DNA]</scope>
    <source>
        <strain evidence="2">JCM 18326</strain>
    </source>
</reference>
<dbReference type="InterPro" id="IPR018644">
    <property type="entry name" value="DUF2071"/>
</dbReference>
<accession>A0ABP9DID1</accession>
<dbReference type="PANTHER" id="PTHR39186">
    <property type="entry name" value="DUF2071 FAMILY PROTEIN"/>
    <property type="match status" value="1"/>
</dbReference>
<dbReference type="RefSeq" id="WP_345373968.1">
    <property type="nucleotide sequence ID" value="NZ_BAABJX010000053.1"/>
</dbReference>